<organism evidence="1 2">
    <name type="scientific">Vigna mungo</name>
    <name type="common">Black gram</name>
    <name type="synonym">Phaseolus mungo</name>
    <dbReference type="NCBI Taxonomy" id="3915"/>
    <lineage>
        <taxon>Eukaryota</taxon>
        <taxon>Viridiplantae</taxon>
        <taxon>Streptophyta</taxon>
        <taxon>Embryophyta</taxon>
        <taxon>Tracheophyta</taxon>
        <taxon>Spermatophyta</taxon>
        <taxon>Magnoliopsida</taxon>
        <taxon>eudicotyledons</taxon>
        <taxon>Gunneridae</taxon>
        <taxon>Pentapetalae</taxon>
        <taxon>rosids</taxon>
        <taxon>fabids</taxon>
        <taxon>Fabales</taxon>
        <taxon>Fabaceae</taxon>
        <taxon>Papilionoideae</taxon>
        <taxon>50 kb inversion clade</taxon>
        <taxon>NPAAA clade</taxon>
        <taxon>indigoferoid/millettioid clade</taxon>
        <taxon>Phaseoleae</taxon>
        <taxon>Vigna</taxon>
    </lineage>
</organism>
<reference evidence="1 2" key="1">
    <citation type="journal article" date="2023" name="Life. Sci Alliance">
        <title>Evolutionary insights into 3D genome organization and epigenetic landscape of Vigna mungo.</title>
        <authorList>
            <person name="Junaid A."/>
            <person name="Singh B."/>
            <person name="Bhatia S."/>
        </authorList>
    </citation>
    <scope>NUCLEOTIDE SEQUENCE [LARGE SCALE GENOMIC DNA]</scope>
    <source>
        <strain evidence="1">Urdbean</strain>
    </source>
</reference>
<gene>
    <name evidence="1" type="ORF">V8G54_008639</name>
</gene>
<dbReference type="AlphaFoldDB" id="A0AAQ3S8E4"/>
<proteinExistence type="predicted"/>
<evidence type="ECO:0008006" key="3">
    <source>
        <dbReference type="Google" id="ProtNLM"/>
    </source>
</evidence>
<dbReference type="Proteomes" id="UP001374535">
    <property type="component" value="Chromosome 2"/>
</dbReference>
<keyword evidence="2" id="KW-1185">Reference proteome</keyword>
<sequence length="131" mass="14914">MVIKYMELWDHRPKFDGNKMPDYTTMVCQCVLHKDNVHRSRLLKKCGMDRINWPIKCALLAILPSFFDVDMVNTLFSIFLAKGKLSLACKLFEIFSDAGVSPGYFIEASAVVAEMGEKFCSTDIATYNMIL</sequence>
<protein>
    <recommendedName>
        <fullName evidence="3">Pentatricopeptide repeat-containing protein</fullName>
    </recommendedName>
</protein>
<name>A0AAQ3S8E4_VIGMU</name>
<dbReference type="EMBL" id="CP144699">
    <property type="protein sequence ID" value="WVZ21317.1"/>
    <property type="molecule type" value="Genomic_DNA"/>
</dbReference>
<evidence type="ECO:0000313" key="2">
    <source>
        <dbReference type="Proteomes" id="UP001374535"/>
    </source>
</evidence>
<evidence type="ECO:0000313" key="1">
    <source>
        <dbReference type="EMBL" id="WVZ21317.1"/>
    </source>
</evidence>
<accession>A0AAQ3S8E4</accession>